<keyword evidence="1" id="KW-0007">Acetylation</keyword>
<dbReference type="AlphaFoldDB" id="A0A2P6P866"/>
<dbReference type="PROSITE" id="PS00322">
    <property type="entry name" value="HISTONE_H3_1"/>
    <property type="match status" value="1"/>
</dbReference>
<dbReference type="Gramene" id="PRQ18115">
    <property type="protein sequence ID" value="PRQ18115"/>
    <property type="gene ID" value="RchiOBHm_Chr7g0202341"/>
</dbReference>
<gene>
    <name evidence="3" type="ORF">RchiOBHm_Chr7g0202341</name>
</gene>
<evidence type="ECO:0000256" key="1">
    <source>
        <dbReference type="ARBA" id="ARBA00022990"/>
    </source>
</evidence>
<evidence type="ECO:0000313" key="3">
    <source>
        <dbReference type="EMBL" id="PRQ18115.1"/>
    </source>
</evidence>
<keyword evidence="4" id="KW-1185">Reference proteome</keyword>
<protein>
    <submittedName>
        <fullName evidence="3">Putative transcription factor Hap3/NF-YB family</fullName>
    </submittedName>
</protein>
<sequence length="67" mass="7553">MAHTEVHHSTSCKAPRKQLATKAARKWAPTTGGVRKLHTLERWLSVKSDNIKSFQSVTIMPKDYSTC</sequence>
<proteinExistence type="predicted"/>
<evidence type="ECO:0000256" key="2">
    <source>
        <dbReference type="SAM" id="MobiDB-lite"/>
    </source>
</evidence>
<evidence type="ECO:0000313" key="4">
    <source>
        <dbReference type="Proteomes" id="UP000238479"/>
    </source>
</evidence>
<feature type="region of interest" description="Disordered" evidence="2">
    <location>
        <begin position="1"/>
        <end position="30"/>
    </location>
</feature>
<reference evidence="3 4" key="1">
    <citation type="journal article" date="2018" name="Nat. Genet.">
        <title>The Rosa genome provides new insights in the design of modern roses.</title>
        <authorList>
            <person name="Bendahmane M."/>
        </authorList>
    </citation>
    <scope>NUCLEOTIDE SEQUENCE [LARGE SCALE GENOMIC DNA]</scope>
    <source>
        <strain evidence="4">cv. Old Blush</strain>
    </source>
</reference>
<name>A0A2P6P866_ROSCH</name>
<comment type="caution">
    <text evidence="3">The sequence shown here is derived from an EMBL/GenBank/DDBJ whole genome shotgun (WGS) entry which is preliminary data.</text>
</comment>
<dbReference type="Proteomes" id="UP000238479">
    <property type="component" value="Chromosome 7"/>
</dbReference>
<dbReference type="GO" id="GO:0003677">
    <property type="term" value="F:DNA binding"/>
    <property type="evidence" value="ECO:0007669"/>
    <property type="project" value="InterPro"/>
</dbReference>
<accession>A0A2P6P866</accession>
<organism evidence="3 4">
    <name type="scientific">Rosa chinensis</name>
    <name type="common">China rose</name>
    <dbReference type="NCBI Taxonomy" id="74649"/>
    <lineage>
        <taxon>Eukaryota</taxon>
        <taxon>Viridiplantae</taxon>
        <taxon>Streptophyta</taxon>
        <taxon>Embryophyta</taxon>
        <taxon>Tracheophyta</taxon>
        <taxon>Spermatophyta</taxon>
        <taxon>Magnoliopsida</taxon>
        <taxon>eudicotyledons</taxon>
        <taxon>Gunneridae</taxon>
        <taxon>Pentapetalae</taxon>
        <taxon>rosids</taxon>
        <taxon>fabids</taxon>
        <taxon>Rosales</taxon>
        <taxon>Rosaceae</taxon>
        <taxon>Rosoideae</taxon>
        <taxon>Rosoideae incertae sedis</taxon>
        <taxon>Rosa</taxon>
    </lineage>
</organism>
<dbReference type="GO" id="GO:0030527">
    <property type="term" value="F:structural constituent of chromatin"/>
    <property type="evidence" value="ECO:0007669"/>
    <property type="project" value="InterPro"/>
</dbReference>
<dbReference type="STRING" id="74649.A0A2P6P866"/>
<dbReference type="GO" id="GO:0000786">
    <property type="term" value="C:nucleosome"/>
    <property type="evidence" value="ECO:0007669"/>
    <property type="project" value="InterPro"/>
</dbReference>
<dbReference type="PRINTS" id="PR00622">
    <property type="entry name" value="HISTONEH3"/>
</dbReference>
<dbReference type="EMBL" id="PDCK01000045">
    <property type="protein sequence ID" value="PRQ18115.1"/>
    <property type="molecule type" value="Genomic_DNA"/>
</dbReference>
<dbReference type="InterPro" id="IPR000164">
    <property type="entry name" value="Histone_H3/CENP-A"/>
</dbReference>